<evidence type="ECO:0000256" key="2">
    <source>
        <dbReference type="SAM" id="MobiDB-lite"/>
    </source>
</evidence>
<dbReference type="InterPro" id="IPR006674">
    <property type="entry name" value="HD_domain"/>
</dbReference>
<keyword evidence="1 3" id="KW-0378">Hydrolase</keyword>
<dbReference type="PANTHER" id="PTHR11373">
    <property type="entry name" value="DEOXYNUCLEOSIDE TRIPHOSPHATE TRIPHOSPHOHYDROLASE"/>
    <property type="match status" value="1"/>
</dbReference>
<dbReference type="GO" id="GO:0006203">
    <property type="term" value="P:dGTP catabolic process"/>
    <property type="evidence" value="ECO:0007669"/>
    <property type="project" value="TreeGrafter"/>
</dbReference>
<dbReference type="SMART" id="SM00471">
    <property type="entry name" value="HDc"/>
    <property type="match status" value="1"/>
</dbReference>
<evidence type="ECO:0000313" key="3">
    <source>
        <dbReference type="EMBL" id="AOP54762.1"/>
    </source>
</evidence>
<dbReference type="NCBIfam" id="TIGR01353">
    <property type="entry name" value="dGTP_triPase"/>
    <property type="match status" value="1"/>
</dbReference>
<dbReference type="AlphaFoldDB" id="A0A1D7W705"/>
<dbReference type="InterPro" id="IPR050135">
    <property type="entry name" value="dGTPase-like"/>
</dbReference>
<proteinExistence type="predicted"/>
<dbReference type="GO" id="GO:0008832">
    <property type="term" value="F:dGTPase activity"/>
    <property type="evidence" value="ECO:0007669"/>
    <property type="project" value="UniProtKB-EC"/>
</dbReference>
<dbReference type="EC" id="3.1.5.1" evidence="3"/>
<dbReference type="InterPro" id="IPR003607">
    <property type="entry name" value="HD/PDEase_dom"/>
</dbReference>
<dbReference type="Gene3D" id="1.10.3210.10">
    <property type="entry name" value="Hypothetical protein af1432"/>
    <property type="match status" value="1"/>
</dbReference>
<dbReference type="Proteomes" id="UP000094793">
    <property type="component" value="Chromosome"/>
</dbReference>
<reference evidence="4" key="1">
    <citation type="submission" date="2016-09" db="EMBL/GenBank/DDBJ databases">
        <title>Complete Genome Sequence of Brevibacterium linens SMQ-1335.</title>
        <authorList>
            <person name="de Melo A.G."/>
            <person name="Labrie S.J."/>
            <person name="Dumaresq J."/>
            <person name="Roberts R.J."/>
            <person name="Tremblay D.M."/>
            <person name="Moineau S."/>
        </authorList>
    </citation>
    <scope>NUCLEOTIDE SEQUENCE [LARGE SCALE GENOMIC DNA]</scope>
    <source>
        <strain evidence="4">SMQ-1335</strain>
    </source>
</reference>
<evidence type="ECO:0000256" key="1">
    <source>
        <dbReference type="ARBA" id="ARBA00022801"/>
    </source>
</evidence>
<protein>
    <submittedName>
        <fullName evidence="3">Deoxyguanosinetriphosphate triphosphohydrolase</fullName>
        <ecNumber evidence="3">3.1.5.1</ecNumber>
    </submittedName>
</protein>
<evidence type="ECO:0000313" key="4">
    <source>
        <dbReference type="Proteomes" id="UP000094793"/>
    </source>
</evidence>
<dbReference type="KEGG" id="blin:BLSMQ_3060"/>
<dbReference type="PROSITE" id="PS51831">
    <property type="entry name" value="HD"/>
    <property type="match status" value="1"/>
</dbReference>
<name>A0A1D7W705_BREAU</name>
<gene>
    <name evidence="3" type="ORF">BLSMQ_3060</name>
</gene>
<dbReference type="Pfam" id="PF01966">
    <property type="entry name" value="HD"/>
    <property type="match status" value="1"/>
</dbReference>
<dbReference type="PATRIC" id="fig|1703.10.peg.3165"/>
<dbReference type="Pfam" id="PF13286">
    <property type="entry name" value="HD_assoc"/>
    <property type="match status" value="1"/>
</dbReference>
<dbReference type="OrthoDB" id="9803619at2"/>
<accession>A0A1D7W705</accession>
<feature type="region of interest" description="Disordered" evidence="2">
    <location>
        <begin position="1"/>
        <end position="28"/>
    </location>
</feature>
<dbReference type="PANTHER" id="PTHR11373:SF32">
    <property type="entry name" value="DEOXYGUANOSINETRIPHOSPHATE TRIPHOSPHOHYDROLASE"/>
    <property type="match status" value="1"/>
</dbReference>
<dbReference type="EMBL" id="CP017150">
    <property type="protein sequence ID" value="AOP54762.1"/>
    <property type="molecule type" value="Genomic_DNA"/>
</dbReference>
<dbReference type="RefSeq" id="WP_083248808.1">
    <property type="nucleotide sequence ID" value="NZ_CP017150.1"/>
</dbReference>
<organism evidence="3 4">
    <name type="scientific">Brevibacterium aurantiacum</name>
    <dbReference type="NCBI Taxonomy" id="273384"/>
    <lineage>
        <taxon>Bacteria</taxon>
        <taxon>Bacillati</taxon>
        <taxon>Actinomycetota</taxon>
        <taxon>Actinomycetes</taxon>
        <taxon>Micrococcales</taxon>
        <taxon>Brevibacteriaceae</taxon>
        <taxon>Brevibacterium</taxon>
    </lineage>
</organism>
<dbReference type="InterPro" id="IPR026875">
    <property type="entry name" value="PHydrolase_assoc_dom"/>
</dbReference>
<feature type="compositionally biased region" description="Basic and acidic residues" evidence="2">
    <location>
        <begin position="1"/>
        <end position="14"/>
    </location>
</feature>
<sequence length="533" mass="59502">MSEHAKFRPDDSRSADTGVSAVEEGAVRDSQIDSRRIRDFAEAGPPDEDEFRVDIERIRFSPFFSRLASVTQVIPQAGSGTVIHNRLTHSLKVSAVARSIAISLNNSDEGTRGRIDDLGGCDPVVVQAAAAAHDLGHPPFGHLGEKELDRVARTVLRLDDGFEGNAQTFRILTALDSCDATARGLNLTRAVRAAVLKYPWARSDWASQHRLDAAEMPRGIGDELADGAMKFSAYTTEVDEMYDALSAYPAIGRNQQTLECAVMDVADDIAYAVHDLDDFYRSNVLQYTSVSAEMGRWLLQCRELAALHDTELDRRRPGHALEAMWRHAQEKDPWIANEDAFRESVDRVNRDLVEGLLAVPYDGGLEADRVVTAFTRRWLDRLQASIVVDPDPHVRSGHVRMRDDAWHDVMVLKFVHSRFVLERSDLAVYQRGQTRIIASLVEGFHEWLLDPDEATRIPRRLLDSVEAATQEYQDLFDRDPEALRDQGPDAIMRLGRARAVVDYIASFTDAQAMSVNALITGSSEEPWEAGRGL</sequence>
<dbReference type="InterPro" id="IPR006261">
    <property type="entry name" value="dGTPase"/>
</dbReference>
<dbReference type="SUPFAM" id="SSF109604">
    <property type="entry name" value="HD-domain/PDEase-like"/>
    <property type="match status" value="1"/>
</dbReference>